<dbReference type="CDD" id="cd14752">
    <property type="entry name" value="GH31_N"/>
    <property type="match status" value="1"/>
</dbReference>
<dbReference type="SUPFAM" id="SSF51011">
    <property type="entry name" value="Glycosyl hydrolase domain"/>
    <property type="match status" value="1"/>
</dbReference>
<dbReference type="InterPro" id="IPR025887">
    <property type="entry name" value="Glyco_hydro_31_N_dom"/>
</dbReference>
<reference evidence="7 8" key="1">
    <citation type="submission" date="2019-06" db="EMBL/GenBank/DDBJ databases">
        <title>Draft genome of Aliikangiella marina GYP-15.</title>
        <authorList>
            <person name="Wang G."/>
        </authorList>
    </citation>
    <scope>NUCLEOTIDE SEQUENCE [LARGE SCALE GENOMIC DNA]</scope>
    <source>
        <strain evidence="7 8">GYP-15</strain>
    </source>
</reference>
<dbReference type="OrthoDB" id="176168at2"/>
<sequence>MVMQLIRQSQLLKLVGFIYLVLVLSACQSFLSENPYRYLSHEINDTALIITTPAGKVEYRTYANDTIEVVYPNQETQLPSFAKQPALQSNKPTVTVSEAEIQLINGDIRAVITKDNLSTLYYRDESLLTQQIAFAQDAEKLAFDFKLMNDEKIMGGGQRVLGMDRRGHRLPLYNKADYGYTTHSTQMYYSLPVVMSDRKYAIVFDNTASGYLDIGHSNSERLTLEAIGGRSSYIFIAGDSYPSLVSNYVEITGKQPMPPRWAFGNHASRFGYKTEAQVRETINKYLTEDFPVDSVIIDLYWFGPDIKGHMGNLDWDKEAFPTPQKMIADLKAKGVKTILITEPFILSTSKRWQDAVDHKVLAKDATGEPRRFDFYFGNTGLVDVFDENAQAWFWDIYQGLFAQGVAGTWGDLGEPEVHPDDSVHFISEIATQVRGDRVHNAYGHEWAKLVYEKQRQLQPNSRPFIMMRSGFAGSQRFGMIPWTGDVSRSWGGLKPQVELSLQMGMMGLAYTHSDLGGFAGGETFDKEMYIRWLQYGVFQPVYRPHAQDNIAPEPIFHDPETKAITREFIKLRYQLLPYNYTLAYENSTSGMPLMRPLMFEDESDESLFHEKSSYLWGDAFLVSPVTSAGVSEHTMRVPKGIWFDYWNGSRYQGGKNITVPTNLNILPVLVRAGSFIPMTDVVSTTEQYSSENLTLHYYFDDSVNQSSGQMYEDDGESFAAIANRAYDLLKFNAQNTNDYLDFDLKREGSGYPDMPESRQISLVIHNWKQSPESVSLQGLDLPQENIIYAAESDILTIKFDWSEKKLNLNIKKK</sequence>
<feature type="domain" description="Glycosyl hydrolase family 31 C-terminal" evidence="6">
    <location>
        <begin position="590"/>
        <end position="676"/>
    </location>
</feature>
<dbReference type="Gene3D" id="3.20.20.80">
    <property type="entry name" value="Glycosidases"/>
    <property type="match status" value="1"/>
</dbReference>
<keyword evidence="2" id="KW-0326">Glycosidase</keyword>
<dbReference type="InterPro" id="IPR048395">
    <property type="entry name" value="Glyco_hydro_31_C"/>
</dbReference>
<comment type="similarity">
    <text evidence="1 2">Belongs to the glycosyl hydrolase 31 family.</text>
</comment>
<dbReference type="SUPFAM" id="SSF51445">
    <property type="entry name" value="(Trans)glycosidases"/>
    <property type="match status" value="1"/>
</dbReference>
<dbReference type="Pfam" id="PF17137">
    <property type="entry name" value="DUF5110"/>
    <property type="match status" value="1"/>
</dbReference>
<dbReference type="Gene3D" id="2.60.40.1180">
    <property type="entry name" value="Golgi alpha-mannosidase II"/>
    <property type="match status" value="2"/>
</dbReference>
<proteinExistence type="inferred from homology"/>
<dbReference type="Proteomes" id="UP000317839">
    <property type="component" value="Unassembled WGS sequence"/>
</dbReference>
<dbReference type="GO" id="GO:0005975">
    <property type="term" value="P:carbohydrate metabolic process"/>
    <property type="evidence" value="ECO:0007669"/>
    <property type="project" value="InterPro"/>
</dbReference>
<evidence type="ECO:0000256" key="2">
    <source>
        <dbReference type="RuleBase" id="RU361185"/>
    </source>
</evidence>
<dbReference type="CDD" id="cd06598">
    <property type="entry name" value="GH31_transferase_CtsZ"/>
    <property type="match status" value="1"/>
</dbReference>
<dbReference type="GO" id="GO:0030246">
    <property type="term" value="F:carbohydrate binding"/>
    <property type="evidence" value="ECO:0007669"/>
    <property type="project" value="InterPro"/>
</dbReference>
<dbReference type="SUPFAM" id="SSF74650">
    <property type="entry name" value="Galactose mutarotase-like"/>
    <property type="match status" value="1"/>
</dbReference>
<protein>
    <submittedName>
        <fullName evidence="7">DUF5110 domain-containing protein</fullName>
    </submittedName>
</protein>
<keyword evidence="8" id="KW-1185">Reference proteome</keyword>
<evidence type="ECO:0000313" key="7">
    <source>
        <dbReference type="EMBL" id="TQV75039.1"/>
    </source>
</evidence>
<dbReference type="EMBL" id="VIKR01000002">
    <property type="protein sequence ID" value="TQV75039.1"/>
    <property type="molecule type" value="Genomic_DNA"/>
</dbReference>
<evidence type="ECO:0000259" key="5">
    <source>
        <dbReference type="Pfam" id="PF17137"/>
    </source>
</evidence>
<dbReference type="Pfam" id="PF01055">
    <property type="entry name" value="Glyco_hydro_31_2nd"/>
    <property type="match status" value="1"/>
</dbReference>
<evidence type="ECO:0000256" key="1">
    <source>
        <dbReference type="ARBA" id="ARBA00007806"/>
    </source>
</evidence>
<feature type="domain" description="DUF5110" evidence="5">
    <location>
        <begin position="692"/>
        <end position="766"/>
    </location>
</feature>
<accession>A0A545TCV6</accession>
<dbReference type="InterPro" id="IPR011013">
    <property type="entry name" value="Gal_mutarotase_sf_dom"/>
</dbReference>
<dbReference type="Pfam" id="PF13802">
    <property type="entry name" value="Gal_mutarotas_2"/>
    <property type="match status" value="1"/>
</dbReference>
<feature type="domain" description="Glycoside hydrolase family 31 N-terminal" evidence="4">
    <location>
        <begin position="59"/>
        <end position="213"/>
    </location>
</feature>
<dbReference type="PANTHER" id="PTHR22762:SF120">
    <property type="entry name" value="HETEROGLYCAN GLUCOSIDASE 1"/>
    <property type="match status" value="1"/>
</dbReference>
<organism evidence="7 8">
    <name type="scientific">Aliikangiella marina</name>
    <dbReference type="NCBI Taxonomy" id="1712262"/>
    <lineage>
        <taxon>Bacteria</taxon>
        <taxon>Pseudomonadati</taxon>
        <taxon>Pseudomonadota</taxon>
        <taxon>Gammaproteobacteria</taxon>
        <taxon>Oceanospirillales</taxon>
        <taxon>Pleioneaceae</taxon>
        <taxon>Aliikangiella</taxon>
    </lineage>
</organism>
<dbReference type="InterPro" id="IPR013780">
    <property type="entry name" value="Glyco_hydro_b"/>
</dbReference>
<dbReference type="InterPro" id="IPR033403">
    <property type="entry name" value="DUF5110"/>
</dbReference>
<dbReference type="GO" id="GO:0004553">
    <property type="term" value="F:hydrolase activity, hydrolyzing O-glycosyl compounds"/>
    <property type="evidence" value="ECO:0007669"/>
    <property type="project" value="InterPro"/>
</dbReference>
<dbReference type="Gene3D" id="2.60.40.1760">
    <property type="entry name" value="glycosyl hydrolase (family 31)"/>
    <property type="match status" value="1"/>
</dbReference>
<dbReference type="AlphaFoldDB" id="A0A545TCV6"/>
<feature type="domain" description="Glycoside hydrolase family 31 TIM barrel" evidence="3">
    <location>
        <begin position="256"/>
        <end position="582"/>
    </location>
</feature>
<dbReference type="InterPro" id="IPR000322">
    <property type="entry name" value="Glyco_hydro_31_TIM"/>
</dbReference>
<name>A0A545TCV6_9GAMM</name>
<evidence type="ECO:0000259" key="6">
    <source>
        <dbReference type="Pfam" id="PF21365"/>
    </source>
</evidence>
<dbReference type="PANTHER" id="PTHR22762">
    <property type="entry name" value="ALPHA-GLUCOSIDASE"/>
    <property type="match status" value="1"/>
</dbReference>
<dbReference type="RefSeq" id="WP_142941657.1">
    <property type="nucleotide sequence ID" value="NZ_VIKR01000002.1"/>
</dbReference>
<dbReference type="PROSITE" id="PS51257">
    <property type="entry name" value="PROKAR_LIPOPROTEIN"/>
    <property type="match status" value="1"/>
</dbReference>
<comment type="caution">
    <text evidence="7">The sequence shown here is derived from an EMBL/GenBank/DDBJ whole genome shotgun (WGS) entry which is preliminary data.</text>
</comment>
<evidence type="ECO:0000259" key="4">
    <source>
        <dbReference type="Pfam" id="PF13802"/>
    </source>
</evidence>
<dbReference type="InterPro" id="IPR017853">
    <property type="entry name" value="GH"/>
</dbReference>
<gene>
    <name evidence="7" type="ORF">FLL45_08855</name>
</gene>
<evidence type="ECO:0000259" key="3">
    <source>
        <dbReference type="Pfam" id="PF01055"/>
    </source>
</evidence>
<evidence type="ECO:0000313" key="8">
    <source>
        <dbReference type="Proteomes" id="UP000317839"/>
    </source>
</evidence>
<dbReference type="Pfam" id="PF21365">
    <property type="entry name" value="Glyco_hydro_31_3rd"/>
    <property type="match status" value="1"/>
</dbReference>
<keyword evidence="2" id="KW-0378">Hydrolase</keyword>